<dbReference type="Proteomes" id="UP000324222">
    <property type="component" value="Unassembled WGS sequence"/>
</dbReference>
<reference evidence="1 2" key="1">
    <citation type="submission" date="2019-05" db="EMBL/GenBank/DDBJ databases">
        <title>Another draft genome of Portunus trituberculatus and its Hox gene families provides insights of decapod evolution.</title>
        <authorList>
            <person name="Jeong J.-H."/>
            <person name="Song I."/>
            <person name="Kim S."/>
            <person name="Choi T."/>
            <person name="Kim D."/>
            <person name="Ryu S."/>
            <person name="Kim W."/>
        </authorList>
    </citation>
    <scope>NUCLEOTIDE SEQUENCE [LARGE SCALE GENOMIC DNA]</scope>
    <source>
        <tissue evidence="1">Muscle</tissue>
    </source>
</reference>
<proteinExistence type="predicted"/>
<dbReference type="AlphaFoldDB" id="A0A5B7J7D6"/>
<dbReference type="EMBL" id="VSRR010084141">
    <property type="protein sequence ID" value="MPC90373.1"/>
    <property type="molecule type" value="Genomic_DNA"/>
</dbReference>
<gene>
    <name evidence="1" type="ORF">E2C01_085354</name>
</gene>
<organism evidence="1 2">
    <name type="scientific">Portunus trituberculatus</name>
    <name type="common">Swimming crab</name>
    <name type="synonym">Neptunus trituberculatus</name>
    <dbReference type="NCBI Taxonomy" id="210409"/>
    <lineage>
        <taxon>Eukaryota</taxon>
        <taxon>Metazoa</taxon>
        <taxon>Ecdysozoa</taxon>
        <taxon>Arthropoda</taxon>
        <taxon>Crustacea</taxon>
        <taxon>Multicrustacea</taxon>
        <taxon>Malacostraca</taxon>
        <taxon>Eumalacostraca</taxon>
        <taxon>Eucarida</taxon>
        <taxon>Decapoda</taxon>
        <taxon>Pleocyemata</taxon>
        <taxon>Brachyura</taxon>
        <taxon>Eubrachyura</taxon>
        <taxon>Portunoidea</taxon>
        <taxon>Portunidae</taxon>
        <taxon>Portuninae</taxon>
        <taxon>Portunus</taxon>
    </lineage>
</organism>
<protein>
    <submittedName>
        <fullName evidence="1">Uncharacterized protein</fullName>
    </submittedName>
</protein>
<comment type="caution">
    <text evidence="1">The sequence shown here is derived from an EMBL/GenBank/DDBJ whole genome shotgun (WGS) entry which is preliminary data.</text>
</comment>
<accession>A0A5B7J7D6</accession>
<evidence type="ECO:0000313" key="1">
    <source>
        <dbReference type="EMBL" id="MPC90373.1"/>
    </source>
</evidence>
<keyword evidence="2" id="KW-1185">Reference proteome</keyword>
<sequence length="57" mass="6461">MKSIREIDINKCGSPRKCIYFMSHSITFTRLRLEGAASHYSSIWKGTSGGKRGVLKR</sequence>
<name>A0A5B7J7D6_PORTR</name>
<evidence type="ECO:0000313" key="2">
    <source>
        <dbReference type="Proteomes" id="UP000324222"/>
    </source>
</evidence>